<dbReference type="Proteomes" id="UP000050761">
    <property type="component" value="Unassembled WGS sequence"/>
</dbReference>
<dbReference type="AlphaFoldDB" id="A0A183GPB9"/>
<name>A0A183GPB9_HELPZ</name>
<gene>
    <name evidence="1" type="ORF">HPBE_LOCUS24538</name>
</gene>
<reference evidence="3" key="2">
    <citation type="submission" date="2019-09" db="UniProtKB">
        <authorList>
            <consortium name="WormBaseParasite"/>
        </authorList>
    </citation>
    <scope>IDENTIFICATION</scope>
</reference>
<evidence type="ECO:0000313" key="3">
    <source>
        <dbReference type="WBParaSite" id="HPBE_0002453901-mRNA-1"/>
    </source>
</evidence>
<organism evidence="2 3">
    <name type="scientific">Heligmosomoides polygyrus</name>
    <name type="common">Parasitic roundworm</name>
    <dbReference type="NCBI Taxonomy" id="6339"/>
    <lineage>
        <taxon>Eukaryota</taxon>
        <taxon>Metazoa</taxon>
        <taxon>Ecdysozoa</taxon>
        <taxon>Nematoda</taxon>
        <taxon>Chromadorea</taxon>
        <taxon>Rhabditida</taxon>
        <taxon>Rhabditina</taxon>
        <taxon>Rhabditomorpha</taxon>
        <taxon>Strongyloidea</taxon>
        <taxon>Heligmosomidae</taxon>
        <taxon>Heligmosomoides</taxon>
    </lineage>
</organism>
<dbReference type="PANTHER" id="PTHR12298">
    <property type="entry name" value="PCDC2 PROGRAMMED CELL DEATH PROTEIN 2 -RELATED"/>
    <property type="match status" value="1"/>
</dbReference>
<evidence type="ECO:0000313" key="2">
    <source>
        <dbReference type="Proteomes" id="UP000050761"/>
    </source>
</evidence>
<sequence length="175" mass="19689">MHTVEVPLPHEVVFIDPPVYLGFGNNMEIDNLYRLRSIFLPLGKIGGKPAWLNPQYLPTTADLQCNVRFCLFHLAISHVIPHIISSLVCHKAMCFLIQIYATGDCDPPHAFHRTLFVFICRDPECSVMVMSLILAYQKMPPILVGYVVVMPPRNAEDVEAHGKLYLSKPCGTKSN</sequence>
<dbReference type="OrthoDB" id="443682at2759"/>
<protein>
    <submittedName>
        <fullName evidence="3">UDP-Gal or UDP-GlcNAc-dependent glycosyltransferase</fullName>
    </submittedName>
</protein>
<keyword evidence="2" id="KW-1185">Reference proteome</keyword>
<reference evidence="1 2" key="1">
    <citation type="submission" date="2018-11" db="EMBL/GenBank/DDBJ databases">
        <authorList>
            <consortium name="Pathogen Informatics"/>
        </authorList>
    </citation>
    <scope>NUCLEOTIDE SEQUENCE [LARGE SCALE GENOMIC DNA]</scope>
</reference>
<dbReference type="GO" id="GO:0005634">
    <property type="term" value="C:nucleus"/>
    <property type="evidence" value="ECO:0007669"/>
    <property type="project" value="TreeGrafter"/>
</dbReference>
<dbReference type="PANTHER" id="PTHR12298:SF4">
    <property type="entry name" value="PROGRAMMED CELL DEATH PROTEIN 2"/>
    <property type="match status" value="1"/>
</dbReference>
<dbReference type="WBParaSite" id="HPBE_0002453901-mRNA-1">
    <property type="protein sequence ID" value="HPBE_0002453901-mRNA-1"/>
    <property type="gene ID" value="HPBE_0002453901"/>
</dbReference>
<proteinExistence type="predicted"/>
<accession>A0A3P8HH38</accession>
<evidence type="ECO:0000313" key="1">
    <source>
        <dbReference type="EMBL" id="VDP45719.1"/>
    </source>
</evidence>
<dbReference type="EMBL" id="UZAH01036480">
    <property type="protein sequence ID" value="VDP45719.1"/>
    <property type="molecule type" value="Genomic_DNA"/>
</dbReference>
<accession>A0A183GPB9</accession>